<proteinExistence type="predicted"/>
<comment type="caution">
    <text evidence="1">The sequence shown here is derived from an EMBL/GenBank/DDBJ whole genome shotgun (WGS) entry which is preliminary data.</text>
</comment>
<evidence type="ECO:0000313" key="1">
    <source>
        <dbReference type="EMBL" id="MCK9814917.1"/>
    </source>
</evidence>
<dbReference type="RefSeq" id="WP_268262042.1">
    <property type="nucleotide sequence ID" value="NZ_JALQCX010000019.1"/>
</dbReference>
<name>A0ABT0JGE2_9PSED</name>
<protein>
    <submittedName>
        <fullName evidence="1">Uncharacterized protein</fullName>
    </submittedName>
</protein>
<organism evidence="1 2">
    <name type="scientific">Pseudomonas morbosilactucae</name>
    <dbReference type="NCBI Taxonomy" id="2938197"/>
    <lineage>
        <taxon>Bacteria</taxon>
        <taxon>Pseudomonadati</taxon>
        <taxon>Pseudomonadota</taxon>
        <taxon>Gammaproteobacteria</taxon>
        <taxon>Pseudomonadales</taxon>
        <taxon>Pseudomonadaceae</taxon>
        <taxon>Pseudomonas</taxon>
    </lineage>
</organism>
<keyword evidence="2" id="KW-1185">Reference proteome</keyword>
<evidence type="ECO:0000313" key="2">
    <source>
        <dbReference type="Proteomes" id="UP001155163"/>
    </source>
</evidence>
<reference evidence="1 2" key="1">
    <citation type="journal article" date="2022" name="Int. J. Syst. Evol. Microbiol.">
        <title>Pseudomonas aegrilactucae sp. nov. and Pseudomonas morbosilactucae sp. nov., pathogens causing bacterial rot of lettuce in Japan.</title>
        <authorList>
            <person name="Sawada H."/>
            <person name="Fujikawa T."/>
            <person name="Satou M."/>
        </authorList>
    </citation>
    <scope>NUCLEOTIDE SEQUENCE [LARGE SCALE GENOMIC DNA]</scope>
    <source>
        <strain evidence="1 2">MAFF 302046</strain>
    </source>
</reference>
<reference evidence="1 2" key="2">
    <citation type="journal article" date="2023" name="Plant Pathol.">
        <title>Dismantling and reorganizing Pseudomonas marginalis sensu#lato.</title>
        <authorList>
            <person name="Sawada H."/>
            <person name="Fujikawa T."/>
            <person name="Satou M."/>
        </authorList>
    </citation>
    <scope>NUCLEOTIDE SEQUENCE [LARGE SCALE GENOMIC DNA]</scope>
    <source>
        <strain evidence="1 2">MAFF 302046</strain>
    </source>
</reference>
<dbReference type="Proteomes" id="UP001155163">
    <property type="component" value="Unassembled WGS sequence"/>
</dbReference>
<sequence length="63" mass="7209">MISQYRSNGYAPSPLAPHSHFMQHAPLNFPGKEPSMVEDLYYDDYPEAKDDFIKAIHRGRSPS</sequence>
<accession>A0ABT0JGE2</accession>
<gene>
    <name evidence="1" type="ORF">M1B35_12460</name>
</gene>
<dbReference type="EMBL" id="JALQCX010000019">
    <property type="protein sequence ID" value="MCK9814917.1"/>
    <property type="molecule type" value="Genomic_DNA"/>
</dbReference>